<dbReference type="Gene3D" id="1.25.40.790">
    <property type="match status" value="1"/>
</dbReference>
<dbReference type="PANTHER" id="PTHR13162">
    <property type="entry name" value="CCR4-NOT TRANSCRIPTION COMPLEX"/>
    <property type="match status" value="1"/>
</dbReference>
<gene>
    <name evidence="13" type="ORF">ACJ72_02374</name>
</gene>
<feature type="region of interest" description="Disordered" evidence="6">
    <location>
        <begin position="1"/>
        <end position="209"/>
    </location>
</feature>
<dbReference type="PANTHER" id="PTHR13162:SF8">
    <property type="entry name" value="CCR4-NOT TRANSCRIPTION COMPLEX SUBUNIT 1"/>
    <property type="match status" value="1"/>
</dbReference>
<feature type="domain" description="CCR4-NOT transcription complex subunit 1 CAF1-binding" evidence="9">
    <location>
        <begin position="1037"/>
        <end position="1120"/>
    </location>
</feature>
<dbReference type="CDD" id="cd20710">
    <property type="entry name" value="NOT1_connector"/>
    <property type="match status" value="1"/>
</dbReference>
<dbReference type="GO" id="GO:0060090">
    <property type="term" value="F:molecular adaptor activity"/>
    <property type="evidence" value="ECO:0007669"/>
    <property type="project" value="TreeGrafter"/>
</dbReference>
<feature type="domain" description="CCR4-Not complex component Not1 C-terminal" evidence="7">
    <location>
        <begin position="1860"/>
        <end position="2206"/>
    </location>
</feature>
<evidence type="ECO:0000313" key="13">
    <source>
        <dbReference type="EMBL" id="OAX83263.1"/>
    </source>
</evidence>
<dbReference type="STRING" id="1658172.A0A1B7P2M4"/>
<dbReference type="InterPro" id="IPR024557">
    <property type="entry name" value="CNOT1_dom_4"/>
</dbReference>
<keyword evidence="14" id="KW-1185">Reference proteome</keyword>
<dbReference type="InterPro" id="IPR032194">
    <property type="entry name" value="CNOT1_HEAT"/>
</dbReference>
<evidence type="ECO:0000256" key="5">
    <source>
        <dbReference type="ARBA" id="ARBA00023242"/>
    </source>
</evidence>
<organism evidence="13 14">
    <name type="scientific">Emergomyces africanus</name>
    <dbReference type="NCBI Taxonomy" id="1955775"/>
    <lineage>
        <taxon>Eukaryota</taxon>
        <taxon>Fungi</taxon>
        <taxon>Dikarya</taxon>
        <taxon>Ascomycota</taxon>
        <taxon>Pezizomycotina</taxon>
        <taxon>Eurotiomycetes</taxon>
        <taxon>Eurotiomycetidae</taxon>
        <taxon>Onygenales</taxon>
        <taxon>Ajellomycetaceae</taxon>
        <taxon>Emergomyces</taxon>
    </lineage>
</organism>
<name>A0A1B7P2M4_9EURO</name>
<dbReference type="Pfam" id="PF16418">
    <property type="entry name" value="CNOT1_HEAT"/>
    <property type="match status" value="1"/>
</dbReference>
<feature type="domain" description="CCR4-NOT transcription complex subunit 1-like NOT1 connector" evidence="12">
    <location>
        <begin position="1603"/>
        <end position="1686"/>
    </location>
</feature>
<evidence type="ECO:0000256" key="4">
    <source>
        <dbReference type="ARBA" id="ARBA00023163"/>
    </source>
</evidence>
<dbReference type="GO" id="GO:0005634">
    <property type="term" value="C:nucleus"/>
    <property type="evidence" value="ECO:0007669"/>
    <property type="project" value="UniProtKB-SubCell"/>
</dbReference>
<feature type="domain" description="CCR4-NOT transcription complex subunit 1 TTP binding" evidence="10">
    <location>
        <begin position="919"/>
        <end position="969"/>
    </location>
</feature>
<proteinExistence type="predicted"/>
<dbReference type="Gene3D" id="1.25.40.840">
    <property type="entry name" value="CCR4-NOT transcription complex subunit 1 TTP binding domain"/>
    <property type="match status" value="2"/>
</dbReference>
<keyword evidence="4" id="KW-0804">Transcription</keyword>
<evidence type="ECO:0000256" key="1">
    <source>
        <dbReference type="ARBA" id="ARBA00004123"/>
    </source>
</evidence>
<dbReference type="Gene3D" id="1.25.40.800">
    <property type="match status" value="2"/>
</dbReference>
<feature type="compositionally biased region" description="Gly residues" evidence="6">
    <location>
        <begin position="152"/>
        <end position="170"/>
    </location>
</feature>
<evidence type="ECO:0000259" key="12">
    <source>
        <dbReference type="Pfam" id="PF25097"/>
    </source>
</evidence>
<dbReference type="Pfam" id="PF16415">
    <property type="entry name" value="CNOT1_CAF1_bind"/>
    <property type="match status" value="2"/>
</dbReference>
<dbReference type="EMBL" id="LGUA01000195">
    <property type="protein sequence ID" value="OAX83263.1"/>
    <property type="molecule type" value="Genomic_DNA"/>
</dbReference>
<evidence type="ECO:0000259" key="11">
    <source>
        <dbReference type="Pfam" id="PF16418"/>
    </source>
</evidence>
<sequence length="2219" mass="248022">MSFPPPAQSLIASGTDKPSASRTTRPHQSVWGSSASQSNVRRGLAPLSTNLSNSNASSSPPGRPTQSHSPAASTSATSPLTSTFSAVLTSSSRLSINRNNSSPAPSQASFSSLQQTGGYQQQQQQQTQSISSPNPRSLTPSSASHLATSTALGGGSGGGGGGGGGGGVGTGTSRSAAFSPLLTGTTINSPTGFPSDKSGSTATSGANVGQSSLSKISVAQVFLLLDSINEKEGKEKWETKAAQIHKLVDSNGMEVFAKYFRRLLSGNAPQIFPGINKVVENAGNYPLLVQEVQKVSQDPDQGQKIAETIDTSDGDIFRDFDLSTFLEHFKLDPIAKVALTLAFKNVSKSDLRTKADAILTNSTTQFLQSLSTISDTNKDFTTAFISLTLERFILHPPRNFDDDIKQKLVYACRARYQSADMDMPPEIESALQMFGLSDPHLTLVRQIQARGPKSMSSQDNIVETINSAGPSGWSEEQIASALLYIIISPNWRQFSPELLLTTIQSHQRGEAFNWPTFIHGFDRVGVVIEPNQFGRLFNALLTASHDNPSLDVQLLWSGEWENRDTQLSFLTAALSSNIDISRIPNFRSTFPSDIFSDASETVRQQAEQAQHSLLRSRDAVKAIFDLILKTPGTWSLPDSQRFVKTVLQHDLPIFLCSAFSIPQPWSTVQVNFVMRSFSIFVSKRQDGYQFALHGVWKLNREWVVEQLFHAFTQDPSCTELIYEHAVEHGWLDYILEFTNGLAMDLASLAHRKDDYDLEQWVKKAAQEAPVDMGNLLSKFLRIKAEDELRVPRKEQSTPQMVSLSVKTVFALLQILEDYIVDHETLTPIQRICLQAYPRLINYGEGFDDIIEANGAHGNAIPAEIDKQMQDLFGKMYHEELSLREILELMRRYKTSRDPAEQDLFTCMIHGLVDEYNFGLGMILDAVRGHEPHQPMYKFGVEAIEQLISRLPEWAGFCNLLLQIPSLQGTPIYRKAEEVLRDQGHRPINESDGAELNGLSDGIAMTNGNIDELLATDTAHRKFSSLHVDPPLRPEIYRDPDEEAHDKILFILNNVSEQNIEGKLRDLKDVLQEEHHQWFASYLVEERAKLQPNFQQLYLELLELIGDKTLWIEVLRETYVSAIRNIYFKDLLIEAFDSQRLMVVIPFTCKVLVQAMKSTVFKPPNPWLMDILALLMEIYHFAELKMILKFEIEVLCGDLELDYKTIEPSTCIRERPAQLEDGISSANIPEGLEAFEDMSLNNITRAIRNERIPQASIMPTLPNLDQILVFPPSASSMTDPSALRQIVHSAVERAIAEIITPVVERSLTIASISTAQLILKDFAMEPDEEKVRQAAGTMVRALAGSLALVTCKEPLKMSMTNYIRVIQQEFSDQPMPEGLILMCVNDNLDAACGIVEKAAEEKSLPEIEKVIESQLEARRRHRAARPNEPFIDPSISRWGFFIPDPFKQVPGGLNKEQLAIYENFARQSRGTGLTHIQNASTDSGKQIPDVLQDSFPAIPNLSTPAEQPAVPHHVAPAQQESGLQPPAITAPQSQINGFLETANPREKVETLVSQLQLAARNASEEHLKDLGRDSNILQDYNQVFRTILSAPNGEDLARLVYLAVLADVDDEHMFNVPVTVALIDAGLLDLQRVDMILTKLIQEKNVAALELLSNLIDRVLLNDEPSALRSDFSGSLDAMNKWVVENPDLTVAKDIIRKLRESGIPETVNALLTDQARSKRDQMEYIFSEWIGVYKFSGSNDRTYSTFLKDMHQRQVMNNQEDSALFFRLSIDISVAMFEHECQNPTGNLDEAFLYIDALAKLVILLVKFQGESNGAVKASKPVYLNSILSLLVLVLNHHQVMRGENFNQRVFFRLFSSILCEYSMCGLQKTDQHKEMMSVFADKFLSLQPKHAPGFVYGWLALISHRVFMSGMLNTPDQSGWELYCEIMQVLLPYIGEQLKPANVSFVAKDIYKGVLRILLILHHDFPEFVAENHYRFCNVIPSHCAQLRNLVLSAYPSSFQKLPDPFREGLKVDRLDEIRTAPKIAGDVAAPLQRANLIGTVDNAIRTAVPDSAIQQICDALSNPIVKETGLFFSPINVDVVLMNSIVFNSPHTALLEKLSMVLQPEARYYFLSAIANQLRYPNSHTHYFSYIILHLFGSEQPDQQESDIREQIIRVLLERLIVHRPHPWGLIITLQELLQNGSYTFFRLPFIQAAPEINNLFNALLQHIQQQSPRALT</sequence>
<keyword evidence="3" id="KW-0805">Transcription regulation</keyword>
<dbReference type="Pfam" id="PF16417">
    <property type="entry name" value="CNOT1_TTP_bind"/>
    <property type="match status" value="2"/>
</dbReference>
<keyword evidence="5" id="KW-0539">Nucleus</keyword>
<dbReference type="InterPro" id="IPR032193">
    <property type="entry name" value="CNOT1_TTP_bind"/>
</dbReference>
<evidence type="ECO:0000259" key="8">
    <source>
        <dbReference type="Pfam" id="PF12842"/>
    </source>
</evidence>
<evidence type="ECO:0000259" key="9">
    <source>
        <dbReference type="Pfam" id="PF16415"/>
    </source>
</evidence>
<dbReference type="InterPro" id="IPR032191">
    <property type="entry name" value="CNOT1_CAF1_bind"/>
</dbReference>
<evidence type="ECO:0000313" key="14">
    <source>
        <dbReference type="Proteomes" id="UP000091918"/>
    </source>
</evidence>
<evidence type="ECO:0000256" key="2">
    <source>
        <dbReference type="ARBA" id="ARBA00022491"/>
    </source>
</evidence>
<dbReference type="Gene3D" id="1.25.40.180">
    <property type="match status" value="2"/>
</dbReference>
<dbReference type="InterPro" id="IPR038535">
    <property type="entry name" value="CNOT1_TTP_bind_sf"/>
</dbReference>
<evidence type="ECO:0008006" key="15">
    <source>
        <dbReference type="Google" id="ProtNLM"/>
    </source>
</evidence>
<feature type="compositionally biased region" description="Low complexity" evidence="6">
    <location>
        <begin position="137"/>
        <end position="151"/>
    </location>
</feature>
<dbReference type="Pfam" id="PF12842">
    <property type="entry name" value="DUF3819"/>
    <property type="match status" value="1"/>
</dbReference>
<evidence type="ECO:0000256" key="6">
    <source>
        <dbReference type="SAM" id="MobiDB-lite"/>
    </source>
</evidence>
<feature type="domain" description="CCR4-NOT transcription complex subunit 1 TTP binding" evidence="10">
    <location>
        <begin position="852"/>
        <end position="917"/>
    </location>
</feature>
<evidence type="ECO:0000259" key="10">
    <source>
        <dbReference type="Pfam" id="PF16417"/>
    </source>
</evidence>
<comment type="caution">
    <text evidence="13">The sequence shown here is derived from an EMBL/GenBank/DDBJ whole genome shotgun (WGS) entry which is preliminary data.</text>
</comment>
<feature type="compositionally biased region" description="Low complexity" evidence="6">
    <location>
        <begin position="44"/>
        <end position="128"/>
    </location>
</feature>
<evidence type="ECO:0000256" key="3">
    <source>
        <dbReference type="ARBA" id="ARBA00023015"/>
    </source>
</evidence>
<dbReference type="FunFam" id="1.25.40.790:FF:000003">
    <property type="entry name" value="CCR4-NOT transcription complex subunit 1"/>
    <property type="match status" value="1"/>
</dbReference>
<comment type="subcellular location">
    <subcellularLocation>
        <location evidence="1">Nucleus</location>
    </subcellularLocation>
</comment>
<keyword evidence="2" id="KW-0678">Repressor</keyword>
<dbReference type="InterPro" id="IPR055454">
    <property type="entry name" value="CNOT1-like_NOT1_connector"/>
</dbReference>
<dbReference type="Pfam" id="PF04054">
    <property type="entry name" value="Not1"/>
    <property type="match status" value="1"/>
</dbReference>
<feature type="compositionally biased region" description="Polar residues" evidence="6">
    <location>
        <begin position="10"/>
        <end position="40"/>
    </location>
</feature>
<dbReference type="GO" id="GO:0017148">
    <property type="term" value="P:negative regulation of translation"/>
    <property type="evidence" value="ECO:0007669"/>
    <property type="project" value="InterPro"/>
</dbReference>
<protein>
    <recommendedName>
        <fullName evidence="15">CCR4-Not complex component Not1 C-terminal domain-containing protein</fullName>
    </recommendedName>
</protein>
<dbReference type="GO" id="GO:0000932">
    <property type="term" value="C:P-body"/>
    <property type="evidence" value="ECO:0007669"/>
    <property type="project" value="TreeGrafter"/>
</dbReference>
<dbReference type="GO" id="GO:0000288">
    <property type="term" value="P:nuclear-transcribed mRNA catabolic process, deadenylation-dependent decay"/>
    <property type="evidence" value="ECO:0007669"/>
    <property type="project" value="TreeGrafter"/>
</dbReference>
<dbReference type="Pfam" id="PF25097">
    <property type="entry name" value="ARM_Cnot1"/>
    <property type="match status" value="1"/>
</dbReference>
<feature type="domain" description="CCR4-NOT transcription complex subunit 1" evidence="8">
    <location>
        <begin position="1281"/>
        <end position="1421"/>
    </location>
</feature>
<dbReference type="Proteomes" id="UP000091918">
    <property type="component" value="Unassembled WGS sequence"/>
</dbReference>
<accession>A0A1B7P2M4</accession>
<reference evidence="13 14" key="1">
    <citation type="submission" date="2015-07" db="EMBL/GenBank/DDBJ databases">
        <title>Emmonsia species relationships and genome sequence.</title>
        <authorList>
            <person name="Cuomo C.A."/>
            <person name="Schwartz I.S."/>
            <person name="Kenyon C."/>
            <person name="de Hoog G.S."/>
            <person name="Govender N.P."/>
            <person name="Botha A."/>
            <person name="Moreno L."/>
            <person name="de Vries M."/>
            <person name="Munoz J.F."/>
            <person name="Stielow J.B."/>
        </authorList>
    </citation>
    <scope>NUCLEOTIDE SEQUENCE [LARGE SCALE GENOMIC DNA]</scope>
    <source>
        <strain evidence="13 14">CBS 136260</strain>
    </source>
</reference>
<feature type="domain" description="CCR4-NOT transcription complex subunit 1 HEAT repeat" evidence="11">
    <location>
        <begin position="673"/>
        <end position="816"/>
    </location>
</feature>
<feature type="compositionally biased region" description="Polar residues" evidence="6">
    <location>
        <begin position="182"/>
        <end position="209"/>
    </location>
</feature>
<dbReference type="InterPro" id="IPR040398">
    <property type="entry name" value="Not1"/>
</dbReference>
<dbReference type="GO" id="GO:0030015">
    <property type="term" value="C:CCR4-NOT core complex"/>
    <property type="evidence" value="ECO:0007669"/>
    <property type="project" value="InterPro"/>
</dbReference>
<dbReference type="OrthoDB" id="1933107at2759"/>
<evidence type="ECO:0000259" key="7">
    <source>
        <dbReference type="Pfam" id="PF04054"/>
    </source>
</evidence>
<dbReference type="InterPro" id="IPR007196">
    <property type="entry name" value="CCR4-Not_Not1_C"/>
</dbReference>
<feature type="domain" description="CCR4-NOT transcription complex subunit 1 CAF1-binding" evidence="9">
    <location>
        <begin position="1123"/>
        <end position="1217"/>
    </location>
</feature>